<evidence type="ECO:0000313" key="3">
    <source>
        <dbReference type="Proteomes" id="UP000180175"/>
    </source>
</evidence>
<dbReference type="EMBL" id="CP063356">
    <property type="protein sequence ID" value="QOY37619.1"/>
    <property type="molecule type" value="Genomic_DNA"/>
</dbReference>
<accession>A0A1S2L2V9</accession>
<keyword evidence="3" id="KW-1185">Reference proteome</keyword>
<dbReference type="EMBL" id="LQXD01000186">
    <property type="protein sequence ID" value="OIJ06127.1"/>
    <property type="molecule type" value="Genomic_DNA"/>
</dbReference>
<reference evidence="2" key="4">
    <citation type="submission" date="2020-10" db="EMBL/GenBank/DDBJ databases">
        <authorList>
            <person name="Bassil N.M."/>
            <person name="Lloyd J.R."/>
        </authorList>
    </citation>
    <scope>NUCLEOTIDE SEQUENCE</scope>
    <source>
        <strain evidence="2">NB2006</strain>
    </source>
</reference>
<proteinExistence type="predicted"/>
<name>A0A1S2L2V9_9BACI</name>
<dbReference type="KEGG" id="aia:AWH56_008575"/>
<evidence type="ECO:0000313" key="2">
    <source>
        <dbReference type="EMBL" id="QOY37619.1"/>
    </source>
</evidence>
<reference evidence="2 3" key="3">
    <citation type="journal article" date="2019" name="Int. J. Syst. Evol. Microbiol.">
        <title>Anaerobacillus isosaccharinicus sp. nov., an alkaliphilic bacterium which degrades isosaccharinic acid.</title>
        <authorList>
            <person name="Bassil N.M."/>
            <person name="Lloyd J.R."/>
        </authorList>
    </citation>
    <scope>NUCLEOTIDE SEQUENCE [LARGE SCALE GENOMIC DNA]</scope>
    <source>
        <strain evidence="2 3">NB2006</strain>
    </source>
</reference>
<organism evidence="1 3">
    <name type="scientific">Anaerobacillus isosaccharinicus</name>
    <dbReference type="NCBI Taxonomy" id="1532552"/>
    <lineage>
        <taxon>Bacteria</taxon>
        <taxon>Bacillati</taxon>
        <taxon>Bacillota</taxon>
        <taxon>Bacilli</taxon>
        <taxon>Bacillales</taxon>
        <taxon>Bacillaceae</taxon>
        <taxon>Anaerobacillus</taxon>
    </lineage>
</organism>
<sequence length="81" mass="9560">MEISNLFELTHYCEIKQNLISILMNLNDPLHEIGVKYAKQEVIYLIDQLNKYEVESFDNFLVDNEIEIEDTQPLRLALTTE</sequence>
<dbReference type="RefSeq" id="WP_071318945.1">
    <property type="nucleotide sequence ID" value="NZ_CP063356.2"/>
</dbReference>
<dbReference type="Proteomes" id="UP000180175">
    <property type="component" value="Chromosome"/>
</dbReference>
<protein>
    <submittedName>
        <fullName evidence="1">Uncharacterized protein</fullName>
    </submittedName>
</protein>
<reference evidence="1 3" key="1">
    <citation type="submission" date="2016-10" db="EMBL/GenBank/DDBJ databases">
        <title>Draft genome sequences of four alkaliphilic bacteria belonging to the Anaerobacillus genus.</title>
        <authorList>
            <person name="Bassil N.M."/>
            <person name="Lloyd J.R."/>
        </authorList>
    </citation>
    <scope>NUCLEOTIDE SEQUENCE [LARGE SCALE GENOMIC DNA]</scope>
    <source>
        <strain evidence="1 3">NB2006</strain>
    </source>
</reference>
<dbReference type="AlphaFoldDB" id="A0A1S2L2V9"/>
<gene>
    <name evidence="2" type="ORF">AWH56_008575</name>
    <name evidence="1" type="ORF">AWH56_21325</name>
</gene>
<evidence type="ECO:0000313" key="1">
    <source>
        <dbReference type="EMBL" id="OIJ06127.1"/>
    </source>
</evidence>
<reference evidence="2 3" key="2">
    <citation type="journal article" date="2017" name="Genome Announc.">
        <title>Draft Genome Sequences of Four Alkaliphilic Bacteria Belonging to the Anaerobacillus Genus.</title>
        <authorList>
            <person name="Bassil N.M."/>
            <person name="Lloyd J.R."/>
        </authorList>
    </citation>
    <scope>NUCLEOTIDE SEQUENCE [LARGE SCALE GENOMIC DNA]</scope>
    <source>
        <strain evidence="2 3">NB2006</strain>
    </source>
</reference>